<dbReference type="Gene3D" id="3.20.70.20">
    <property type="match status" value="1"/>
</dbReference>
<protein>
    <submittedName>
        <fullName evidence="3">Ribonucleotide reductase large subunit</fullName>
    </submittedName>
</protein>
<dbReference type="GO" id="GO:0005971">
    <property type="term" value="C:ribonucleoside-diphosphate reductase complex"/>
    <property type="evidence" value="ECO:0007669"/>
    <property type="project" value="TreeGrafter"/>
</dbReference>
<dbReference type="Pfam" id="PF02867">
    <property type="entry name" value="Ribonuc_red_lgC"/>
    <property type="match status" value="1"/>
</dbReference>
<dbReference type="AlphaFoldDB" id="A0A2H3CM42"/>
<dbReference type="GO" id="GO:0009263">
    <property type="term" value="P:deoxyribonucleotide biosynthetic process"/>
    <property type="evidence" value="ECO:0007669"/>
    <property type="project" value="TreeGrafter"/>
</dbReference>
<dbReference type="Proteomes" id="UP000218334">
    <property type="component" value="Unassembled WGS sequence"/>
</dbReference>
<feature type="non-terminal residue" evidence="3">
    <location>
        <position position="1"/>
    </location>
</feature>
<comment type="similarity">
    <text evidence="1">Belongs to the ribonucleoside diphosphate reductase large chain family.</text>
</comment>
<keyword evidence="4" id="KW-1185">Reference proteome</keyword>
<dbReference type="EMBL" id="KZ293415">
    <property type="protein sequence ID" value="PBK77847.1"/>
    <property type="molecule type" value="Genomic_DNA"/>
</dbReference>
<proteinExistence type="inferred from homology"/>
<feature type="domain" description="Ribonucleotide reductase large subunit C-terminal" evidence="2">
    <location>
        <begin position="2"/>
        <end position="96"/>
    </location>
</feature>
<dbReference type="InterPro" id="IPR000788">
    <property type="entry name" value="RNR_lg_C"/>
</dbReference>
<dbReference type="PANTHER" id="PTHR11573:SF6">
    <property type="entry name" value="RIBONUCLEOSIDE-DIPHOSPHATE REDUCTASE LARGE SUBUNIT"/>
    <property type="match status" value="1"/>
</dbReference>
<dbReference type="InterPro" id="IPR039718">
    <property type="entry name" value="Rrm1"/>
</dbReference>
<sequence>ITPMLRAYDATAHYVDQGGNKRPGAFAIYFELWHPDIFEFLDSRKNHGKEESCALFGSMKWVEANAEWLLICLNEAPSLHEVYADEFEKLYKKYEKVLRPNQFQP</sequence>
<evidence type="ECO:0000259" key="2">
    <source>
        <dbReference type="Pfam" id="PF02867"/>
    </source>
</evidence>
<accession>A0A2H3CM42</accession>
<dbReference type="GO" id="GO:0004748">
    <property type="term" value="F:ribonucleoside-diphosphate reductase activity, thioredoxin disulfide as acceptor"/>
    <property type="evidence" value="ECO:0007669"/>
    <property type="project" value="TreeGrafter"/>
</dbReference>
<dbReference type="PANTHER" id="PTHR11573">
    <property type="entry name" value="RIBONUCLEOSIDE-DIPHOSPHATE REDUCTASE LARGE CHAIN"/>
    <property type="match status" value="1"/>
</dbReference>
<dbReference type="STRING" id="1076256.A0A2H3CM42"/>
<organism evidence="3 4">
    <name type="scientific">Armillaria solidipes</name>
    <dbReference type="NCBI Taxonomy" id="1076256"/>
    <lineage>
        <taxon>Eukaryota</taxon>
        <taxon>Fungi</taxon>
        <taxon>Dikarya</taxon>
        <taxon>Basidiomycota</taxon>
        <taxon>Agaricomycotina</taxon>
        <taxon>Agaricomycetes</taxon>
        <taxon>Agaricomycetidae</taxon>
        <taxon>Agaricales</taxon>
        <taxon>Marasmiineae</taxon>
        <taxon>Physalacriaceae</taxon>
        <taxon>Armillaria</taxon>
    </lineage>
</organism>
<evidence type="ECO:0000256" key="1">
    <source>
        <dbReference type="ARBA" id="ARBA00010406"/>
    </source>
</evidence>
<dbReference type="SUPFAM" id="SSF51998">
    <property type="entry name" value="PFL-like glycyl radical enzymes"/>
    <property type="match status" value="1"/>
</dbReference>
<name>A0A2H3CM42_9AGAR</name>
<gene>
    <name evidence="3" type="ORF">ARMSODRAFT_1029167</name>
</gene>
<reference evidence="4" key="1">
    <citation type="journal article" date="2017" name="Nat. Ecol. Evol.">
        <title>Genome expansion and lineage-specific genetic innovations in the forest pathogenic fungi Armillaria.</title>
        <authorList>
            <person name="Sipos G."/>
            <person name="Prasanna A.N."/>
            <person name="Walter M.C."/>
            <person name="O'Connor E."/>
            <person name="Balint B."/>
            <person name="Krizsan K."/>
            <person name="Kiss B."/>
            <person name="Hess J."/>
            <person name="Varga T."/>
            <person name="Slot J."/>
            <person name="Riley R."/>
            <person name="Boka B."/>
            <person name="Rigling D."/>
            <person name="Barry K."/>
            <person name="Lee J."/>
            <person name="Mihaltcheva S."/>
            <person name="LaButti K."/>
            <person name="Lipzen A."/>
            <person name="Waldron R."/>
            <person name="Moloney N.M."/>
            <person name="Sperisen C."/>
            <person name="Kredics L."/>
            <person name="Vagvoelgyi C."/>
            <person name="Patrignani A."/>
            <person name="Fitzpatrick D."/>
            <person name="Nagy I."/>
            <person name="Doyle S."/>
            <person name="Anderson J.B."/>
            <person name="Grigoriev I.V."/>
            <person name="Gueldener U."/>
            <person name="Muensterkoetter M."/>
            <person name="Nagy L.G."/>
        </authorList>
    </citation>
    <scope>NUCLEOTIDE SEQUENCE [LARGE SCALE GENOMIC DNA]</scope>
    <source>
        <strain evidence="4">28-4</strain>
    </source>
</reference>
<dbReference type="GO" id="GO:0005524">
    <property type="term" value="F:ATP binding"/>
    <property type="evidence" value="ECO:0007669"/>
    <property type="project" value="TreeGrafter"/>
</dbReference>
<evidence type="ECO:0000313" key="3">
    <source>
        <dbReference type="EMBL" id="PBK77847.1"/>
    </source>
</evidence>
<evidence type="ECO:0000313" key="4">
    <source>
        <dbReference type="Proteomes" id="UP000218334"/>
    </source>
</evidence>